<dbReference type="EMBL" id="JAFBCL010000001">
    <property type="protein sequence ID" value="MBM7813078.1"/>
    <property type="molecule type" value="Genomic_DNA"/>
</dbReference>
<organism evidence="4 5">
    <name type="scientific">Saccharothrix algeriensis</name>
    <dbReference type="NCBI Taxonomy" id="173560"/>
    <lineage>
        <taxon>Bacteria</taxon>
        <taxon>Bacillati</taxon>
        <taxon>Actinomycetota</taxon>
        <taxon>Actinomycetes</taxon>
        <taxon>Pseudonocardiales</taxon>
        <taxon>Pseudonocardiaceae</taxon>
        <taxon>Saccharothrix</taxon>
    </lineage>
</organism>
<accession>A0A8T8HTJ6</accession>
<feature type="compositionally biased region" description="Basic and acidic residues" evidence="1">
    <location>
        <begin position="184"/>
        <end position="198"/>
    </location>
</feature>
<keyword evidence="6" id="KW-1185">Reference proteome</keyword>
<feature type="domain" description="eCIS core" evidence="2">
    <location>
        <begin position="93"/>
        <end position="169"/>
    </location>
</feature>
<dbReference type="EMBL" id="CP072788">
    <property type="protein sequence ID" value="QTR01679.1"/>
    <property type="molecule type" value="Genomic_DNA"/>
</dbReference>
<feature type="region of interest" description="Disordered" evidence="1">
    <location>
        <begin position="1"/>
        <end position="41"/>
    </location>
</feature>
<sequence length="461" mass="49685">MSHTAHEHEPDRRHERGRAQVPAPQRGSAEATAAVGPAGPSPDGVLALQRVVGNTAVARLLGGAEVDGADGVDGADVQRSAVHEVLRKSGEALDQPVREEMESRMGADFSDVRVHTDAAASRAAESVRAEAFTSGSHVVFQQGRYNPSSAAGRHTLAHELTHVLQQRSGPVAGTDTGTGLRVSDPSDRFERAAEDNARRTMSAQRSPDTGPHPTAGHAAAGHAAVQRLTEVNRVGWSTGTKWKGRISENEQYILRGGLNGKWLADEVWVREGAPAPRYCSATGNTNTYNGAQYTEYEPNSKFLEDCLHTAEEVMHERWLEQGNLNSRVAGTNTPFGNSDAENIAAATAHAGSRMGDNHQESPGVGQAFAVVETDYQGNVPQNESRYPYHAAAVVARDGRDAITLEVSAGEEDAEERDQKGNFYIYEVSSGEQEHAPNSFHTRQGEYFTRNAITIVIEPLDQ</sequence>
<reference evidence="4" key="2">
    <citation type="submission" date="2021-04" db="EMBL/GenBank/DDBJ databases">
        <title>Saccharothrix algeriensis WGS.</title>
        <authorList>
            <person name="Stuskova K."/>
            <person name="Hakalova E."/>
            <person name="Tebbal A.B."/>
            <person name="Eichmeier A."/>
        </authorList>
    </citation>
    <scope>NUCLEOTIDE SEQUENCE</scope>
    <source>
        <strain evidence="4">NRRL B-24137</strain>
    </source>
</reference>
<evidence type="ECO:0000313" key="6">
    <source>
        <dbReference type="Proteomes" id="UP001195724"/>
    </source>
</evidence>
<feature type="compositionally biased region" description="Basic and acidic residues" evidence="1">
    <location>
        <begin position="1"/>
        <end position="18"/>
    </location>
</feature>
<reference evidence="3 6" key="1">
    <citation type="submission" date="2021-01" db="EMBL/GenBank/DDBJ databases">
        <title>Sequencing the genomes of 1000 actinobacteria strains.</title>
        <authorList>
            <person name="Klenk H.-P."/>
        </authorList>
    </citation>
    <scope>NUCLEOTIDE SEQUENCE [LARGE SCALE GENOMIC DNA]</scope>
    <source>
        <strain evidence="3 6">DSM 44581</strain>
    </source>
</reference>
<dbReference type="RefSeq" id="WP_204843754.1">
    <property type="nucleotide sequence ID" value="NZ_JAFBCL010000001.1"/>
</dbReference>
<dbReference type="Pfam" id="PF13699">
    <property type="entry name" value="eCIS_core"/>
    <property type="match status" value="1"/>
</dbReference>
<evidence type="ECO:0000313" key="5">
    <source>
        <dbReference type="Proteomes" id="UP000671828"/>
    </source>
</evidence>
<protein>
    <submittedName>
        <fullName evidence="4">DUF4157 domain-containing protein</fullName>
    </submittedName>
</protein>
<feature type="region of interest" description="Disordered" evidence="1">
    <location>
        <begin position="169"/>
        <end position="222"/>
    </location>
</feature>
<evidence type="ECO:0000256" key="1">
    <source>
        <dbReference type="SAM" id="MobiDB-lite"/>
    </source>
</evidence>
<dbReference type="Proteomes" id="UP001195724">
    <property type="component" value="Unassembled WGS sequence"/>
</dbReference>
<evidence type="ECO:0000313" key="3">
    <source>
        <dbReference type="EMBL" id="MBM7813078.1"/>
    </source>
</evidence>
<dbReference type="AlphaFoldDB" id="A0A8T8HTJ6"/>
<dbReference type="Proteomes" id="UP000671828">
    <property type="component" value="Chromosome"/>
</dbReference>
<feature type="compositionally biased region" description="Low complexity" evidence="1">
    <location>
        <begin position="209"/>
        <end position="222"/>
    </location>
</feature>
<name>A0A8T8HTJ6_9PSEU</name>
<evidence type="ECO:0000313" key="4">
    <source>
        <dbReference type="EMBL" id="QTR01679.1"/>
    </source>
</evidence>
<dbReference type="InterPro" id="IPR025295">
    <property type="entry name" value="eCIS_core_dom"/>
</dbReference>
<proteinExistence type="predicted"/>
<evidence type="ECO:0000259" key="2">
    <source>
        <dbReference type="Pfam" id="PF13699"/>
    </source>
</evidence>
<gene>
    <name evidence="4" type="ORF">J7S33_20410</name>
    <name evidence="3" type="ORF">JOE68_003943</name>
</gene>